<dbReference type="InterPro" id="IPR017900">
    <property type="entry name" value="4Fe4S_Fe_S_CS"/>
</dbReference>
<keyword evidence="1" id="KW-0004">4Fe-4S</keyword>
<feature type="domain" description="4Fe-4S ferredoxin-type" evidence="5">
    <location>
        <begin position="53"/>
        <end position="82"/>
    </location>
</feature>
<evidence type="ECO:0000256" key="4">
    <source>
        <dbReference type="ARBA" id="ARBA00023014"/>
    </source>
</evidence>
<evidence type="ECO:0000313" key="6">
    <source>
        <dbReference type="EMBL" id="AWH88331.1"/>
    </source>
</evidence>
<protein>
    <submittedName>
        <fullName evidence="6">4Fe-4S dicluster domain-containing protein</fullName>
    </submittedName>
</protein>
<dbReference type="Pfam" id="PF12838">
    <property type="entry name" value="Fer4_7"/>
    <property type="match status" value="1"/>
</dbReference>
<feature type="domain" description="4Fe-4S ferredoxin-type" evidence="5">
    <location>
        <begin position="84"/>
        <end position="113"/>
    </location>
</feature>
<organism evidence="6 7">
    <name type="scientific">Limnobaculum parvum</name>
    <dbReference type="NCBI Taxonomy" id="2172103"/>
    <lineage>
        <taxon>Bacteria</taxon>
        <taxon>Pseudomonadati</taxon>
        <taxon>Pseudomonadota</taxon>
        <taxon>Gammaproteobacteria</taxon>
        <taxon>Enterobacterales</taxon>
        <taxon>Budviciaceae</taxon>
        <taxon>Limnobaculum</taxon>
    </lineage>
</organism>
<dbReference type="PROSITE" id="PS51379">
    <property type="entry name" value="4FE4S_FER_2"/>
    <property type="match status" value="3"/>
</dbReference>
<evidence type="ECO:0000256" key="1">
    <source>
        <dbReference type="ARBA" id="ARBA00022485"/>
    </source>
</evidence>
<feature type="domain" description="4Fe-4S ferredoxin-type" evidence="5">
    <location>
        <begin position="150"/>
        <end position="179"/>
    </location>
</feature>
<keyword evidence="7" id="KW-1185">Reference proteome</keyword>
<evidence type="ECO:0000256" key="2">
    <source>
        <dbReference type="ARBA" id="ARBA00022723"/>
    </source>
</evidence>
<dbReference type="Gene3D" id="3.30.70.20">
    <property type="match status" value="2"/>
</dbReference>
<proteinExistence type="predicted"/>
<evidence type="ECO:0000259" key="5">
    <source>
        <dbReference type="PROSITE" id="PS51379"/>
    </source>
</evidence>
<dbReference type="EMBL" id="CP029185">
    <property type="protein sequence ID" value="AWH88331.1"/>
    <property type="molecule type" value="Genomic_DNA"/>
</dbReference>
<dbReference type="InterPro" id="IPR050572">
    <property type="entry name" value="Fe-S_Ferredoxin"/>
</dbReference>
<sequence>MKDERFYKAYMEHRTVSRRGLLRGLFRGAQTVPDSSVVIHHQKAEVIRPPGAIDEVIFQQACTGCGDCASACPEFLIVRNTSLPELDFISNYCTRCDRCIQACSLGALQSGTFNINARPKLNHACQNSYMYCDSCSGCCDKKAIQWQSGRSPVIQTELCDGCGECVFVCPVKALEMVVM</sequence>
<dbReference type="Proteomes" id="UP000244908">
    <property type="component" value="Chromosome"/>
</dbReference>
<keyword evidence="3" id="KW-0408">Iron</keyword>
<dbReference type="AlphaFoldDB" id="A0A2Y9TXQ9"/>
<dbReference type="PANTHER" id="PTHR43687:SF1">
    <property type="entry name" value="FERREDOXIN III"/>
    <property type="match status" value="1"/>
</dbReference>
<gene>
    <name evidence="6" type="ORF">HYN51_07025</name>
</gene>
<accession>A0A2Y9TXQ9</accession>
<dbReference type="PROSITE" id="PS00198">
    <property type="entry name" value="4FE4S_FER_1"/>
    <property type="match status" value="2"/>
</dbReference>
<dbReference type="SUPFAM" id="SSF54862">
    <property type="entry name" value="4Fe-4S ferredoxins"/>
    <property type="match status" value="1"/>
</dbReference>
<reference evidence="6 7" key="1">
    <citation type="journal article" date="2019" name="Int. J. Syst. Evol. Microbiol.">
        <title>Limnobaculum parvum gen. nov., sp. nov., isolated from a freshwater lake.</title>
        <authorList>
            <person name="Baek C."/>
            <person name="Shin S.K."/>
            <person name="Yi H."/>
        </authorList>
    </citation>
    <scope>NUCLEOTIDE SEQUENCE [LARGE SCALE GENOMIC DNA]</scope>
    <source>
        <strain evidence="6 7">HYN0051</strain>
    </source>
</reference>
<dbReference type="GO" id="GO:0046872">
    <property type="term" value="F:metal ion binding"/>
    <property type="evidence" value="ECO:0007669"/>
    <property type="project" value="UniProtKB-KW"/>
</dbReference>
<dbReference type="Pfam" id="PF00037">
    <property type="entry name" value="Fer4"/>
    <property type="match status" value="1"/>
</dbReference>
<dbReference type="InterPro" id="IPR017896">
    <property type="entry name" value="4Fe4S_Fe-S-bd"/>
</dbReference>
<dbReference type="RefSeq" id="WP_108900404.1">
    <property type="nucleotide sequence ID" value="NZ_CP029185.2"/>
</dbReference>
<dbReference type="GO" id="GO:0051539">
    <property type="term" value="F:4 iron, 4 sulfur cluster binding"/>
    <property type="evidence" value="ECO:0007669"/>
    <property type="project" value="UniProtKB-KW"/>
</dbReference>
<name>A0A2Y9TXQ9_9GAMM</name>
<keyword evidence="4" id="KW-0411">Iron-sulfur</keyword>
<evidence type="ECO:0000313" key="7">
    <source>
        <dbReference type="Proteomes" id="UP000244908"/>
    </source>
</evidence>
<evidence type="ECO:0000256" key="3">
    <source>
        <dbReference type="ARBA" id="ARBA00023004"/>
    </source>
</evidence>
<dbReference type="KEGG" id="lpv:HYN51_07025"/>
<dbReference type="PANTHER" id="PTHR43687">
    <property type="entry name" value="ADENYLYLSULFATE REDUCTASE, BETA SUBUNIT"/>
    <property type="match status" value="1"/>
</dbReference>
<keyword evidence="2" id="KW-0479">Metal-binding</keyword>
<dbReference type="OrthoDB" id="9800260at2"/>